<feature type="compositionally biased region" description="Polar residues" evidence="9">
    <location>
        <begin position="1018"/>
        <end position="1040"/>
    </location>
</feature>
<dbReference type="InterPro" id="IPR005162">
    <property type="entry name" value="Retrotrans_gag_dom"/>
</dbReference>
<feature type="compositionally biased region" description="Polar residues" evidence="9">
    <location>
        <begin position="1245"/>
        <end position="1262"/>
    </location>
</feature>
<reference evidence="11" key="1">
    <citation type="submission" date="2018-02" db="EMBL/GenBank/DDBJ databases">
        <authorList>
            <person name="Cohen D.B."/>
            <person name="Kent A.D."/>
        </authorList>
    </citation>
    <scope>NUCLEOTIDE SEQUENCE</scope>
</reference>
<dbReference type="CDD" id="cd09274">
    <property type="entry name" value="RNase_HI_RT_Ty3"/>
    <property type="match status" value="1"/>
</dbReference>
<dbReference type="GO" id="GO:0004519">
    <property type="term" value="F:endonuclease activity"/>
    <property type="evidence" value="ECO:0007669"/>
    <property type="project" value="UniProtKB-KW"/>
</dbReference>
<dbReference type="PROSITE" id="PS50878">
    <property type="entry name" value="RT_POL"/>
    <property type="match status" value="1"/>
</dbReference>
<dbReference type="CDD" id="cd00303">
    <property type="entry name" value="retropepsin_like"/>
    <property type="match status" value="1"/>
</dbReference>
<keyword evidence="5" id="KW-0255">Endonuclease</keyword>
<dbReference type="InterPro" id="IPR043502">
    <property type="entry name" value="DNA/RNA_pol_sf"/>
</dbReference>
<evidence type="ECO:0000256" key="9">
    <source>
        <dbReference type="SAM" id="MobiDB-lite"/>
    </source>
</evidence>
<feature type="region of interest" description="Disordered" evidence="9">
    <location>
        <begin position="1017"/>
        <end position="1043"/>
    </location>
</feature>
<proteinExistence type="predicted"/>
<evidence type="ECO:0000256" key="7">
    <source>
        <dbReference type="ARBA" id="ARBA00022918"/>
    </source>
</evidence>
<evidence type="ECO:0000256" key="1">
    <source>
        <dbReference type="ARBA" id="ARBA00012493"/>
    </source>
</evidence>
<keyword evidence="8" id="KW-0175">Coiled coil</keyword>
<dbReference type="GO" id="GO:0003964">
    <property type="term" value="F:RNA-directed DNA polymerase activity"/>
    <property type="evidence" value="ECO:0007669"/>
    <property type="project" value="UniProtKB-KW"/>
</dbReference>
<evidence type="ECO:0000256" key="5">
    <source>
        <dbReference type="ARBA" id="ARBA00022759"/>
    </source>
</evidence>
<dbReference type="InterPro" id="IPR041373">
    <property type="entry name" value="RT_RNaseH"/>
</dbReference>
<evidence type="ECO:0000256" key="3">
    <source>
        <dbReference type="ARBA" id="ARBA00022695"/>
    </source>
</evidence>
<gene>
    <name evidence="11" type="ORF">FSB_LOCUS27301</name>
</gene>
<protein>
    <recommendedName>
        <fullName evidence="1">RNA-directed DNA polymerase</fullName>
        <ecNumber evidence="1">2.7.7.49</ecNumber>
    </recommendedName>
</protein>
<evidence type="ECO:0000256" key="2">
    <source>
        <dbReference type="ARBA" id="ARBA00022679"/>
    </source>
</evidence>
<dbReference type="InterPro" id="IPR021109">
    <property type="entry name" value="Peptidase_aspartic_dom_sf"/>
</dbReference>
<dbReference type="Gene3D" id="3.10.10.10">
    <property type="entry name" value="HIV Type 1 Reverse Transcriptase, subunit A, domain 1"/>
    <property type="match status" value="1"/>
</dbReference>
<dbReference type="Pfam" id="PF17917">
    <property type="entry name" value="RT_RNaseH"/>
    <property type="match status" value="1"/>
</dbReference>
<dbReference type="Pfam" id="PF00078">
    <property type="entry name" value="RVT_1"/>
    <property type="match status" value="2"/>
</dbReference>
<dbReference type="InterPro" id="IPR026960">
    <property type="entry name" value="RVT-Znf"/>
</dbReference>
<dbReference type="FunFam" id="3.10.20.370:FF:000001">
    <property type="entry name" value="Retrovirus-related Pol polyprotein from transposon 17.6-like protein"/>
    <property type="match status" value="1"/>
</dbReference>
<evidence type="ECO:0000256" key="4">
    <source>
        <dbReference type="ARBA" id="ARBA00022722"/>
    </source>
</evidence>
<keyword evidence="4" id="KW-0540">Nuclease</keyword>
<keyword evidence="3" id="KW-0548">Nucleotidyltransferase</keyword>
<keyword evidence="6" id="KW-0378">Hydrolase</keyword>
<evidence type="ECO:0000256" key="8">
    <source>
        <dbReference type="SAM" id="Coils"/>
    </source>
</evidence>
<organism evidence="11">
    <name type="scientific">Fagus sylvatica</name>
    <name type="common">Beechnut</name>
    <dbReference type="NCBI Taxonomy" id="28930"/>
    <lineage>
        <taxon>Eukaryota</taxon>
        <taxon>Viridiplantae</taxon>
        <taxon>Streptophyta</taxon>
        <taxon>Embryophyta</taxon>
        <taxon>Tracheophyta</taxon>
        <taxon>Spermatophyta</taxon>
        <taxon>Magnoliopsida</taxon>
        <taxon>eudicotyledons</taxon>
        <taxon>Gunneridae</taxon>
        <taxon>Pentapetalae</taxon>
        <taxon>rosids</taxon>
        <taxon>fabids</taxon>
        <taxon>Fagales</taxon>
        <taxon>Fagaceae</taxon>
        <taxon>Fagus</taxon>
    </lineage>
</organism>
<dbReference type="CDD" id="cd01647">
    <property type="entry name" value="RT_LTR"/>
    <property type="match status" value="1"/>
</dbReference>
<dbReference type="GO" id="GO:0016787">
    <property type="term" value="F:hydrolase activity"/>
    <property type="evidence" value="ECO:0007669"/>
    <property type="project" value="UniProtKB-KW"/>
</dbReference>
<dbReference type="Pfam" id="PF13966">
    <property type="entry name" value="zf-RVT"/>
    <property type="match status" value="1"/>
</dbReference>
<evidence type="ECO:0000259" key="10">
    <source>
        <dbReference type="PROSITE" id="PS50878"/>
    </source>
</evidence>
<dbReference type="Gene3D" id="2.40.70.10">
    <property type="entry name" value="Acid Proteases"/>
    <property type="match status" value="1"/>
</dbReference>
<dbReference type="SUPFAM" id="SSF50630">
    <property type="entry name" value="Acid proteases"/>
    <property type="match status" value="1"/>
</dbReference>
<dbReference type="Pfam" id="PF03732">
    <property type="entry name" value="Retrotrans_gag"/>
    <property type="match status" value="1"/>
</dbReference>
<sequence length="2254" mass="256873">MAGDKAPGPDGFSLAFFQSCWDIIKQDVMRVFHDFHDSRNFVKSINVTFLALIPKKPGAQECKDFRPISLITGMYKIIAKVLANRLSEVLSKLISASQNAFVGGRQILDSVLVANEGLDSRLKSGSPGMLCKLDIEKAYDHVNWNFLLYMLRRCGFSERWRQWIYTCISTARFSVLVNGSAHGFFTTSRGLRQGDPLSPLLFIIVMEALSRMLERAVAGGYISGFSVGDSTGAELSISHSLFADDTLIFCGAESEQAWHLRGVFIWFQAISGLKINLSKSELVPVGTVQNVPELASILGCHVASLPLTYLGLPLGASFKSKSIWAGVVERMEKRLAGWKRMYLSKGGRVTLIKSTLSSLPTYYLSLFPIPMSIASRIEKLQRDFLWGGLEDERKFHLVNWKTACLPLQGGGLGIRNMAIFNKALLGKWLWRYSTESSSLWRQVIDSKYGGQERDWCSNIVRSTHGVSLWKHIRAGWDVFSNHISHKLGDGSRIRFWHDTWCGDLPLKQQFPMLYLLTRAPEARVADFCHLQGSNYVWDISFIRAVQDWELEMVDSFMTLLYSHSIRPGVVDSLWWIPSHKGNFEVRSFYYTLVHPHPQGNFPWQRVWKAKAPSRVAFFVWTAALGKILTIDNLRKRQLIIMDWCCMCKLSGETGNHLLLHCPIAWELWTMVLSIFGTTWVMPWGVEGLLSCWTGPCGKSEAGKIWKMTPHCLMWCLWQERNDRTFNGVENSIPALKFKFLLTLLEWSKASHLDPSCSLSDMLDICRFAREPDTDSSDSEAYFPNLFDSPIASDTLSLTSSHTMGDHEEDQPIKTLHDYLHPARNSSPSCIMFPANQQNFDFKPGMIPLLPTFHGMDNENPYVHIREFEEVVATFHSQLGSIDTVRLKFFPFSLKDKAKSWLYSLRPRSIASWGEMTHIFFKKYFPEHKTNAFKRQISTFEQRESESLYQAWERFKDLLSLCPHHGYESWRTVSCFYEGLLPRDRQFVEMMCNGEFLQKDPDEAIEYLNHLAEKAHTWTGPSATESTNRSKPHTSTSSSGRIYQLKEEDGLRAQIAQLTKEIETLKMKGTSGTKQGYQVEMHEECSVCHDPEHPTKDCPMLPSVVGVFEEHCGAIGNFRKPFSPYSETYNPGWRNHPNFGWKNDTHSSQPPPMPQRSFPQSYPSQHAPPPQQFTPTHVPHQAQQQFPSSSNSLESTIHAFLETQSKTNKKHDALLNQLAEENKEMKSHISKLTNALTVNEKGKFPSQPQIPQGQHMAQGSQNKKNVEHVNEVTTRSGKNVDSPHIEEQEKSSDNVDLPTTSEPLTRPISVPFPQALKASRKLDSSPEILENLRQVRINLPLLHVIKQVPSYAKILKDLCTMKRKHNVKKTAFLTEQVSALIQHNTPPKYKDPGCPTISCIIGDHDIEQALLDLGASVNLMPYSVYLQLGLGEIKPTMVVLQLADRSVKKPRGVVEDVLVQIDKFYYPVDFLILDTESVVHANSKIPIILGRPFLATANALINCRNGLMKLSFGHMTLEVNIFNIGKQLVEDDECEVANWVDVVVEDQFHNTYFSDPLESCIVNSYDLDSSINSEITDVCSLLDDFQVMELSGWRPRFEELPKSELKPLPSSIEIPKLELKQLPSELKYAFLESGDTFPVVISSKLTVEQEGSLVQLLKKHKTAIGWTIADIKGISPLVCTHKLHFEEEVKTSREPQRRLNPNMKEVVKSEVLKLLDAGIIYPIADSKWVSPTQVVPKKSGVTVVENELGELVPTKLVTGWRMCIDYRKLNAATRKDHFPLPFIDQVLERVAGHSFYCFLDGYSGYYQIEIDLEDQDKTTFTCPFGTYAFRRMPFGLCNAPATFQRCMMSIFSDMVGEFMEVFMDDLSVFGDSFDGCLENLGKVLARCEEKNLVLNWEKCHFMVTSGIVLGHIVSSRGIEDAPFIWTEACQEAFAKLIDKLTSAPIMRSPDWSLPFELMCDASDYAIGAVLGQRKDKKPYVIYYASRTLNCAQMNYTTTEKELLAIVFALDKFRAYLIGSPIVVFTDHAALKYLFTKKDAKARLIRWILLLQEFSLTIKDKKGVENVVADHLSRLTFEDNSDHLPINDEFPDEHLFVISELPWYAHIVNYLVVELEHKAYWAIKAFNFDLDEAGKLRKLQLNELEELRNDAYESSKIYKAKMKIFHDKRILRKTFEVNQKVYLYDSRLHKHPGKLRSRWDGPYVVKRVFENGAIEVEDPRDGRIFKVNGQRLKPALDRFVPEEETISLEDPVYRDE</sequence>
<dbReference type="EMBL" id="OIVN01001972">
    <property type="protein sequence ID" value="SPC99419.1"/>
    <property type="molecule type" value="Genomic_DNA"/>
</dbReference>
<keyword evidence="2" id="KW-0808">Transferase</keyword>
<keyword evidence="7" id="KW-0695">RNA-directed DNA polymerase</keyword>
<dbReference type="PANTHER" id="PTHR34072:SF57">
    <property type="entry name" value="RNA-DIRECTED DNA POLYMERASE"/>
    <property type="match status" value="1"/>
</dbReference>
<dbReference type="Gene3D" id="3.10.20.370">
    <property type="match status" value="1"/>
</dbReference>
<name>A0A2N9GJ17_FAGSY</name>
<evidence type="ECO:0000256" key="6">
    <source>
        <dbReference type="ARBA" id="ARBA00022801"/>
    </source>
</evidence>
<dbReference type="Gene3D" id="3.30.70.270">
    <property type="match status" value="1"/>
</dbReference>
<dbReference type="SUPFAM" id="SSF56672">
    <property type="entry name" value="DNA/RNA polymerases"/>
    <property type="match status" value="2"/>
</dbReference>
<feature type="compositionally biased region" description="Basic and acidic residues" evidence="9">
    <location>
        <begin position="1280"/>
        <end position="1292"/>
    </location>
</feature>
<evidence type="ECO:0000313" key="11">
    <source>
        <dbReference type="EMBL" id="SPC99419.1"/>
    </source>
</evidence>
<accession>A0A2N9GJ17</accession>
<feature type="domain" description="Reverse transcriptase" evidence="10">
    <location>
        <begin position="34"/>
        <end position="314"/>
    </location>
</feature>
<dbReference type="InterPro" id="IPR000477">
    <property type="entry name" value="RT_dom"/>
</dbReference>
<feature type="coiled-coil region" evidence="8">
    <location>
        <begin position="1203"/>
        <end position="1234"/>
    </location>
</feature>
<dbReference type="InterPro" id="IPR043128">
    <property type="entry name" value="Rev_trsase/Diguanyl_cyclase"/>
</dbReference>
<feature type="region of interest" description="Disordered" evidence="9">
    <location>
        <begin position="1240"/>
        <end position="1307"/>
    </location>
</feature>
<feature type="compositionally biased region" description="Polar residues" evidence="9">
    <location>
        <begin position="1180"/>
        <end position="1190"/>
    </location>
</feature>
<dbReference type="EC" id="2.7.7.49" evidence="1"/>
<dbReference type="CDD" id="cd01650">
    <property type="entry name" value="RT_nLTR_like"/>
    <property type="match status" value="1"/>
</dbReference>
<feature type="region of interest" description="Disordered" evidence="9">
    <location>
        <begin position="1139"/>
        <end position="1190"/>
    </location>
</feature>
<dbReference type="PANTHER" id="PTHR34072">
    <property type="entry name" value="ENZYMATIC POLYPROTEIN-RELATED"/>
    <property type="match status" value="1"/>
</dbReference>